<name>N9NG19_9GAMM</name>
<organism evidence="3 4">
    <name type="scientific">Acinetobacter modestus</name>
    <dbReference type="NCBI Taxonomy" id="1776740"/>
    <lineage>
        <taxon>Bacteria</taxon>
        <taxon>Pseudomonadati</taxon>
        <taxon>Pseudomonadota</taxon>
        <taxon>Gammaproteobacteria</taxon>
        <taxon>Moraxellales</taxon>
        <taxon>Moraxellaceae</taxon>
        <taxon>Acinetobacter</taxon>
    </lineage>
</organism>
<accession>N9NG19</accession>
<dbReference type="STRING" id="1217705.F900_01492"/>
<reference evidence="3 4" key="1">
    <citation type="submission" date="2013-02" db="EMBL/GenBank/DDBJ databases">
        <title>The Genome Sequence of Acinetobacter sp. ANC 3862.</title>
        <authorList>
            <consortium name="The Broad Institute Genome Sequencing Platform"/>
            <consortium name="The Broad Institute Genome Sequencing Center for Infectious Disease"/>
            <person name="Cerqueira G."/>
            <person name="Feldgarden M."/>
            <person name="Courvalin P."/>
            <person name="Perichon B."/>
            <person name="Grillot-Courvalin C."/>
            <person name="Clermont D."/>
            <person name="Rocha E."/>
            <person name="Yoon E.-J."/>
            <person name="Nemec A."/>
            <person name="Walker B."/>
            <person name="Young S.K."/>
            <person name="Zeng Q."/>
            <person name="Gargeya S."/>
            <person name="Fitzgerald M."/>
            <person name="Haas B."/>
            <person name="Abouelleil A."/>
            <person name="Alvarado L."/>
            <person name="Arachchi H.M."/>
            <person name="Berlin A.M."/>
            <person name="Chapman S.B."/>
            <person name="Dewar J."/>
            <person name="Goldberg J."/>
            <person name="Griggs A."/>
            <person name="Gujja S."/>
            <person name="Hansen M."/>
            <person name="Howarth C."/>
            <person name="Imamovic A."/>
            <person name="Larimer J."/>
            <person name="McCowan C."/>
            <person name="Murphy C."/>
            <person name="Neiman D."/>
            <person name="Pearson M."/>
            <person name="Priest M."/>
            <person name="Roberts A."/>
            <person name="Saif S."/>
            <person name="Shea T."/>
            <person name="Sisk P."/>
            <person name="Sykes S."/>
            <person name="Wortman J."/>
            <person name="Nusbaum C."/>
            <person name="Birren B."/>
        </authorList>
    </citation>
    <scope>NUCLEOTIDE SEQUENCE [LARGE SCALE GENOMIC DNA]</scope>
    <source>
        <strain evidence="3 4">ANC 3862</strain>
    </source>
</reference>
<dbReference type="Pfam" id="PF00857">
    <property type="entry name" value="Isochorismatase"/>
    <property type="match status" value="1"/>
</dbReference>
<proteinExistence type="predicted"/>
<comment type="caution">
    <text evidence="3">The sequence shown here is derived from an EMBL/GenBank/DDBJ whole genome shotgun (WGS) entry which is preliminary data.</text>
</comment>
<keyword evidence="1" id="KW-0378">Hydrolase</keyword>
<dbReference type="HOGENOM" id="CLU_068979_5_5_6"/>
<dbReference type="InterPro" id="IPR036380">
    <property type="entry name" value="Isochorismatase-like_sf"/>
</dbReference>
<sequence length="183" mass="20910">MDKQSFKSKSALLVIDMQNALFKGNVNPHNAQLILSNINRLIEHQRLNEMPIIFIRHVGERGTPLDPECLNTQLIDDLQFDPIKDLVIEKKYPSCFKNTFLKELLDKLFVDEVLITGMKTEYCIDTTVRIASEYGYKVVLASDAHTTFDSAILNAGEMISYHNQILNNVFAKVQTSEEYITLI</sequence>
<protein>
    <recommendedName>
        <fullName evidence="2">Isochorismatase-like domain-containing protein</fullName>
    </recommendedName>
</protein>
<evidence type="ECO:0000256" key="1">
    <source>
        <dbReference type="ARBA" id="ARBA00022801"/>
    </source>
</evidence>
<dbReference type="EMBL" id="APRP01000016">
    <property type="protein sequence ID" value="ENX01732.1"/>
    <property type="molecule type" value="Genomic_DNA"/>
</dbReference>
<evidence type="ECO:0000259" key="2">
    <source>
        <dbReference type="Pfam" id="PF00857"/>
    </source>
</evidence>
<dbReference type="CDD" id="cd01014">
    <property type="entry name" value="nicotinamidase_related"/>
    <property type="match status" value="1"/>
</dbReference>
<feature type="domain" description="Isochorismatase-like" evidence="2">
    <location>
        <begin position="10"/>
        <end position="150"/>
    </location>
</feature>
<dbReference type="PANTHER" id="PTHR43540">
    <property type="entry name" value="PEROXYUREIDOACRYLATE/UREIDOACRYLATE AMIDOHYDROLASE-RELATED"/>
    <property type="match status" value="1"/>
</dbReference>
<dbReference type="SUPFAM" id="SSF52499">
    <property type="entry name" value="Isochorismatase-like hydrolases"/>
    <property type="match status" value="1"/>
</dbReference>
<evidence type="ECO:0000313" key="4">
    <source>
        <dbReference type="Proteomes" id="UP000013248"/>
    </source>
</evidence>
<dbReference type="RefSeq" id="WP_005216335.1">
    <property type="nucleotide sequence ID" value="NZ_KB850089.1"/>
</dbReference>
<dbReference type="PATRIC" id="fig|1217705.3.peg.1436"/>
<gene>
    <name evidence="3" type="ORF">F900_01492</name>
</gene>
<dbReference type="eggNOG" id="COG1335">
    <property type="taxonomic scope" value="Bacteria"/>
</dbReference>
<dbReference type="PANTHER" id="PTHR43540:SF14">
    <property type="entry name" value="ISOCHORISMATASE"/>
    <property type="match status" value="1"/>
</dbReference>
<dbReference type="Proteomes" id="UP000013248">
    <property type="component" value="Unassembled WGS sequence"/>
</dbReference>
<dbReference type="AlphaFoldDB" id="N9NG19"/>
<dbReference type="InterPro" id="IPR000868">
    <property type="entry name" value="Isochorismatase-like_dom"/>
</dbReference>
<dbReference type="GO" id="GO:0016787">
    <property type="term" value="F:hydrolase activity"/>
    <property type="evidence" value="ECO:0007669"/>
    <property type="project" value="UniProtKB-KW"/>
</dbReference>
<dbReference type="Gene3D" id="3.40.50.850">
    <property type="entry name" value="Isochorismatase-like"/>
    <property type="match status" value="1"/>
</dbReference>
<dbReference type="InterPro" id="IPR050272">
    <property type="entry name" value="Isochorismatase-like_hydrls"/>
</dbReference>
<evidence type="ECO:0000313" key="3">
    <source>
        <dbReference type="EMBL" id="ENX01732.1"/>
    </source>
</evidence>